<dbReference type="Proteomes" id="UP000823388">
    <property type="component" value="Chromosome 3N"/>
</dbReference>
<keyword evidence="3" id="KW-1185">Reference proteome</keyword>
<organism evidence="2 3">
    <name type="scientific">Panicum virgatum</name>
    <name type="common">Blackwell switchgrass</name>
    <dbReference type="NCBI Taxonomy" id="38727"/>
    <lineage>
        <taxon>Eukaryota</taxon>
        <taxon>Viridiplantae</taxon>
        <taxon>Streptophyta</taxon>
        <taxon>Embryophyta</taxon>
        <taxon>Tracheophyta</taxon>
        <taxon>Spermatophyta</taxon>
        <taxon>Magnoliopsida</taxon>
        <taxon>Liliopsida</taxon>
        <taxon>Poales</taxon>
        <taxon>Poaceae</taxon>
        <taxon>PACMAD clade</taxon>
        <taxon>Panicoideae</taxon>
        <taxon>Panicodae</taxon>
        <taxon>Paniceae</taxon>
        <taxon>Panicinae</taxon>
        <taxon>Panicum</taxon>
        <taxon>Panicum sect. Hiantes</taxon>
    </lineage>
</organism>
<evidence type="ECO:0000256" key="1">
    <source>
        <dbReference type="SAM" id="MobiDB-lite"/>
    </source>
</evidence>
<reference evidence="2 3" key="1">
    <citation type="submission" date="2020-05" db="EMBL/GenBank/DDBJ databases">
        <title>WGS assembly of Panicum virgatum.</title>
        <authorList>
            <person name="Lovell J.T."/>
            <person name="Jenkins J."/>
            <person name="Shu S."/>
            <person name="Juenger T.E."/>
            <person name="Schmutz J."/>
        </authorList>
    </citation>
    <scope>NUCLEOTIDE SEQUENCE [LARGE SCALE GENOMIC DNA]</scope>
    <source>
        <strain evidence="3">cv. AP13</strain>
    </source>
</reference>
<accession>A0A8T0UG82</accession>
<proteinExistence type="predicted"/>
<feature type="region of interest" description="Disordered" evidence="1">
    <location>
        <begin position="1"/>
        <end position="120"/>
    </location>
</feature>
<gene>
    <name evidence="2" type="ORF">PVAP13_3NG136602</name>
</gene>
<name>A0A8T0UG82_PANVG</name>
<sequence>MQRRRGSGRQVQRRWVAEAHRRRIPSPANTSGQFAAAPRSTGGLFPAAPASTGGRFAAAPASTGGRFAAGPRSTGGFFSAAPTSTGGPFHAGHHHGSPPSSFAAALSTEHQWMHSDASNW</sequence>
<comment type="caution">
    <text evidence="2">The sequence shown here is derived from an EMBL/GenBank/DDBJ whole genome shotgun (WGS) entry which is preliminary data.</text>
</comment>
<dbReference type="EMBL" id="CM029042">
    <property type="protein sequence ID" value="KAG2619784.1"/>
    <property type="molecule type" value="Genomic_DNA"/>
</dbReference>
<evidence type="ECO:0000313" key="2">
    <source>
        <dbReference type="EMBL" id="KAG2619784.1"/>
    </source>
</evidence>
<evidence type="ECO:0000313" key="3">
    <source>
        <dbReference type="Proteomes" id="UP000823388"/>
    </source>
</evidence>
<dbReference type="AlphaFoldDB" id="A0A8T0UG82"/>
<protein>
    <submittedName>
        <fullName evidence="2">Uncharacterized protein</fullName>
    </submittedName>
</protein>